<protein>
    <submittedName>
        <fullName evidence="1">Uncharacterized protein</fullName>
    </submittedName>
</protein>
<organism evidence="1 2">
    <name type="scientific">Caerostris darwini</name>
    <dbReference type="NCBI Taxonomy" id="1538125"/>
    <lineage>
        <taxon>Eukaryota</taxon>
        <taxon>Metazoa</taxon>
        <taxon>Ecdysozoa</taxon>
        <taxon>Arthropoda</taxon>
        <taxon>Chelicerata</taxon>
        <taxon>Arachnida</taxon>
        <taxon>Araneae</taxon>
        <taxon>Araneomorphae</taxon>
        <taxon>Entelegynae</taxon>
        <taxon>Araneoidea</taxon>
        <taxon>Araneidae</taxon>
        <taxon>Caerostris</taxon>
    </lineage>
</organism>
<reference evidence="1 2" key="1">
    <citation type="submission" date="2021-06" db="EMBL/GenBank/DDBJ databases">
        <title>Caerostris darwini draft genome.</title>
        <authorList>
            <person name="Kono N."/>
            <person name="Arakawa K."/>
        </authorList>
    </citation>
    <scope>NUCLEOTIDE SEQUENCE [LARGE SCALE GENOMIC DNA]</scope>
</reference>
<dbReference type="EMBL" id="BPLQ01003787">
    <property type="protein sequence ID" value="GIY03255.1"/>
    <property type="molecule type" value="Genomic_DNA"/>
</dbReference>
<sequence length="103" mass="12007">MFCVLPMKITFSKRYFQRSSRSNKKEMPVARIGCSTWDPSAVSIWSRLILQGEEIAWGRLPQQIRMARRLMVGRFHFADDEVGKFSRKAPLYQDCLLLVPVDL</sequence>
<dbReference type="AlphaFoldDB" id="A0AAV4Q1E7"/>
<keyword evidence="2" id="KW-1185">Reference proteome</keyword>
<accession>A0AAV4Q1E7</accession>
<evidence type="ECO:0000313" key="2">
    <source>
        <dbReference type="Proteomes" id="UP001054837"/>
    </source>
</evidence>
<name>A0AAV4Q1E7_9ARAC</name>
<proteinExistence type="predicted"/>
<comment type="caution">
    <text evidence="1">The sequence shown here is derived from an EMBL/GenBank/DDBJ whole genome shotgun (WGS) entry which is preliminary data.</text>
</comment>
<dbReference type="Proteomes" id="UP001054837">
    <property type="component" value="Unassembled WGS sequence"/>
</dbReference>
<gene>
    <name evidence="1" type="ORF">CDAR_99131</name>
</gene>
<evidence type="ECO:0000313" key="1">
    <source>
        <dbReference type="EMBL" id="GIY03255.1"/>
    </source>
</evidence>